<sequence length="316" mass="35187">MTDLSLRQHLARIGEPKSPAGVRIPTDFFVFPPSGRLRDFMKATRSPEPEQWTKAAEKEFADKGWTEECQGVTHDESFWYMSSNAGKSSSTGRQRVYRISLSNEVVDHVKLSGNGSDHLGAIDYYQGRIYCAMDDPVKIVVIDTPPFTGWWSAPLVGASGGPPPQTRSAWCAVNPWNGLLYSAQITASIAHDTLYAYRFDSAGRRFVHAPDVDIVLPEKLLFVQGAVFSKNGHVLLASNDTDDIRCYSVLNGHYLGRVPIRKDGGEGEEVEGLTIWEGVSYDGIETHVHLVLLDNDWPDGDDVFFKHYRVPLAEDL</sequence>
<comment type="caution">
    <text evidence="1">The sequence shown here is derived from an EMBL/GenBank/DDBJ whole genome shotgun (WGS) entry which is preliminary data.</text>
</comment>
<evidence type="ECO:0000313" key="1">
    <source>
        <dbReference type="EMBL" id="MFI2472777.1"/>
    </source>
</evidence>
<dbReference type="Proteomes" id="UP001611415">
    <property type="component" value="Unassembled WGS sequence"/>
</dbReference>
<evidence type="ECO:0008006" key="3">
    <source>
        <dbReference type="Google" id="ProtNLM"/>
    </source>
</evidence>
<name>A0ABW7WVB2_9NOCA</name>
<protein>
    <recommendedName>
        <fullName evidence="3">Peptidase M23 domain-containing protein</fullName>
    </recommendedName>
</protein>
<evidence type="ECO:0000313" key="2">
    <source>
        <dbReference type="Proteomes" id="UP001611415"/>
    </source>
</evidence>
<keyword evidence="2" id="KW-1185">Reference proteome</keyword>
<dbReference type="SUPFAM" id="SSF63825">
    <property type="entry name" value="YWTD domain"/>
    <property type="match status" value="1"/>
</dbReference>
<proteinExistence type="predicted"/>
<gene>
    <name evidence="1" type="ORF">ACH49W_05305</name>
</gene>
<dbReference type="RefSeq" id="WP_397091280.1">
    <property type="nucleotide sequence ID" value="NZ_JBIRYO010000003.1"/>
</dbReference>
<reference evidence="1 2" key="1">
    <citation type="submission" date="2024-10" db="EMBL/GenBank/DDBJ databases">
        <title>The Natural Products Discovery Center: Release of the First 8490 Sequenced Strains for Exploring Actinobacteria Biosynthetic Diversity.</title>
        <authorList>
            <person name="Kalkreuter E."/>
            <person name="Kautsar S.A."/>
            <person name="Yang D."/>
            <person name="Bader C.D."/>
            <person name="Teijaro C.N."/>
            <person name="Fluegel L."/>
            <person name="Davis C.M."/>
            <person name="Simpson J.R."/>
            <person name="Lauterbach L."/>
            <person name="Steele A.D."/>
            <person name="Gui C."/>
            <person name="Meng S."/>
            <person name="Li G."/>
            <person name="Viehrig K."/>
            <person name="Ye F."/>
            <person name="Su P."/>
            <person name="Kiefer A.F."/>
            <person name="Nichols A."/>
            <person name="Cepeda A.J."/>
            <person name="Yan W."/>
            <person name="Fan B."/>
            <person name="Jiang Y."/>
            <person name="Adhikari A."/>
            <person name="Zheng C.-J."/>
            <person name="Schuster L."/>
            <person name="Cowan T.M."/>
            <person name="Smanski M.J."/>
            <person name="Chevrette M.G."/>
            <person name="De Carvalho L.P.S."/>
            <person name="Shen B."/>
        </authorList>
    </citation>
    <scope>NUCLEOTIDE SEQUENCE [LARGE SCALE GENOMIC DNA]</scope>
    <source>
        <strain evidence="1 2">NPDC019275</strain>
    </source>
</reference>
<dbReference type="EMBL" id="JBIRYO010000003">
    <property type="protein sequence ID" value="MFI2472777.1"/>
    <property type="molecule type" value="Genomic_DNA"/>
</dbReference>
<organism evidence="1 2">
    <name type="scientific">Nocardia xishanensis</name>
    <dbReference type="NCBI Taxonomy" id="238964"/>
    <lineage>
        <taxon>Bacteria</taxon>
        <taxon>Bacillati</taxon>
        <taxon>Actinomycetota</taxon>
        <taxon>Actinomycetes</taxon>
        <taxon>Mycobacteriales</taxon>
        <taxon>Nocardiaceae</taxon>
        <taxon>Nocardia</taxon>
    </lineage>
</organism>
<accession>A0ABW7WVB2</accession>